<organism evidence="2 4">
    <name type="scientific">Rotaria magnacalcarata</name>
    <dbReference type="NCBI Taxonomy" id="392030"/>
    <lineage>
        <taxon>Eukaryota</taxon>
        <taxon>Metazoa</taxon>
        <taxon>Spiralia</taxon>
        <taxon>Gnathifera</taxon>
        <taxon>Rotifera</taxon>
        <taxon>Eurotatoria</taxon>
        <taxon>Bdelloidea</taxon>
        <taxon>Philodinida</taxon>
        <taxon>Philodinidae</taxon>
        <taxon>Rotaria</taxon>
    </lineage>
</organism>
<feature type="transmembrane region" description="Helical" evidence="1">
    <location>
        <begin position="44"/>
        <end position="62"/>
    </location>
</feature>
<dbReference type="Proteomes" id="UP000663855">
    <property type="component" value="Unassembled WGS sequence"/>
</dbReference>
<proteinExistence type="predicted"/>
<evidence type="ECO:0000313" key="2">
    <source>
        <dbReference type="EMBL" id="CAF1600037.1"/>
    </source>
</evidence>
<feature type="non-terminal residue" evidence="2">
    <location>
        <position position="1"/>
    </location>
</feature>
<accession>A0A816ATY5</accession>
<gene>
    <name evidence="3" type="ORF">BYL167_LOCUS12133</name>
    <name evidence="2" type="ORF">CJN711_LOCUS35058</name>
</gene>
<name>A0A816ATY5_9BILA</name>
<dbReference type="Proteomes" id="UP000681967">
    <property type="component" value="Unassembled WGS sequence"/>
</dbReference>
<keyword evidence="1" id="KW-0812">Transmembrane</keyword>
<evidence type="ECO:0000313" key="4">
    <source>
        <dbReference type="Proteomes" id="UP000663855"/>
    </source>
</evidence>
<evidence type="ECO:0000313" key="3">
    <source>
        <dbReference type="EMBL" id="CAF3972051.1"/>
    </source>
</evidence>
<dbReference type="EMBL" id="CAJOBH010003942">
    <property type="protein sequence ID" value="CAF3972051.1"/>
    <property type="molecule type" value="Genomic_DNA"/>
</dbReference>
<keyword evidence="1" id="KW-1133">Transmembrane helix</keyword>
<reference evidence="2" key="1">
    <citation type="submission" date="2021-02" db="EMBL/GenBank/DDBJ databases">
        <authorList>
            <person name="Nowell W R."/>
        </authorList>
    </citation>
    <scope>NUCLEOTIDE SEQUENCE</scope>
</reference>
<keyword evidence="1" id="KW-0472">Membrane</keyword>
<dbReference type="AlphaFoldDB" id="A0A816ATY5"/>
<comment type="caution">
    <text evidence="2">The sequence shown here is derived from an EMBL/GenBank/DDBJ whole genome shotgun (WGS) entry which is preliminary data.</text>
</comment>
<dbReference type="EMBL" id="CAJNOV010017108">
    <property type="protein sequence ID" value="CAF1600037.1"/>
    <property type="molecule type" value="Genomic_DNA"/>
</dbReference>
<protein>
    <submittedName>
        <fullName evidence="2">Uncharacterized protein</fullName>
    </submittedName>
</protein>
<evidence type="ECO:0000256" key="1">
    <source>
        <dbReference type="SAM" id="Phobius"/>
    </source>
</evidence>
<sequence length="187" mass="21516">HDGHCVVLDNVWHSVRCEIETYNLFKSGSNQTQIISHERYSTQVYLFLLSIGIFIIIISTISSKELVYQTIEKPTLETYNQLMQSYTSTLQCPCSGISICYSHFMRVSTVFRQVCPSDFVSDAWLDFLFSNIFWFVEERADIRVLGSAYFNSLSALCRHSAITIENAIREFLSEKLITAQLMPINLI</sequence>